<keyword evidence="4" id="KW-1185">Reference proteome</keyword>
<evidence type="ECO:0000256" key="2">
    <source>
        <dbReference type="SAM" id="MobiDB-lite"/>
    </source>
</evidence>
<gene>
    <name evidence="3" type="ORF">TCIL3000_0_50620</name>
</gene>
<reference evidence="3 4" key="2">
    <citation type="journal article" date="2012" name="Proc. Natl. Acad. Sci. U.S.A.">
        <title>Antigenic diversity is generated by distinct evolutionary mechanisms in African trypanosome species.</title>
        <authorList>
            <person name="Jackson A.P."/>
            <person name="Berry A."/>
            <person name="Aslett M."/>
            <person name="Allison H.C."/>
            <person name="Burton P."/>
            <person name="Vavrova-Anderson J."/>
            <person name="Brown R."/>
            <person name="Browne H."/>
            <person name="Corton N."/>
            <person name="Hauser H."/>
            <person name="Gamble J."/>
            <person name="Gilderthorp R."/>
            <person name="Marcello L."/>
            <person name="McQuillan J."/>
            <person name="Otto T.D."/>
            <person name="Quail M.A."/>
            <person name="Sanders M.J."/>
            <person name="van Tonder A."/>
            <person name="Ginger M.L."/>
            <person name="Field M.C."/>
            <person name="Barry J.D."/>
            <person name="Hertz-Fowler C."/>
            <person name="Berriman M."/>
        </authorList>
    </citation>
    <scope>NUCLEOTIDE SEQUENCE [LARGE SCALE GENOMIC DNA]</scope>
    <source>
        <strain evidence="3 4">IL3000</strain>
    </source>
</reference>
<feature type="compositionally biased region" description="Basic and acidic residues" evidence="2">
    <location>
        <begin position="472"/>
        <end position="486"/>
    </location>
</feature>
<keyword evidence="1" id="KW-0677">Repeat</keyword>
<feature type="compositionally biased region" description="Basic and acidic residues" evidence="2">
    <location>
        <begin position="397"/>
        <end position="410"/>
    </location>
</feature>
<feature type="region of interest" description="Disordered" evidence="2">
    <location>
        <begin position="472"/>
        <end position="499"/>
    </location>
</feature>
<proteinExistence type="predicted"/>
<dbReference type="InterPro" id="IPR003409">
    <property type="entry name" value="MORN"/>
</dbReference>
<evidence type="ECO:0000313" key="3">
    <source>
        <dbReference type="EMBL" id="CCD14449.1"/>
    </source>
</evidence>
<evidence type="ECO:0000256" key="1">
    <source>
        <dbReference type="ARBA" id="ARBA00022737"/>
    </source>
</evidence>
<accession>F9WB20</accession>
<dbReference type="PANTHER" id="PTHR23084">
    <property type="entry name" value="PHOSPHATIDYLINOSITOL-4-PHOSPHATE 5-KINASE RELATED"/>
    <property type="match status" value="1"/>
</dbReference>
<comment type="caution">
    <text evidence="3">The sequence shown here is derived from an EMBL/GenBank/DDBJ whole genome shotgun (WGS) entry which is preliminary data.</text>
</comment>
<evidence type="ECO:0000313" key="4">
    <source>
        <dbReference type="Proteomes" id="UP000000702"/>
    </source>
</evidence>
<reference evidence="4" key="1">
    <citation type="submission" date="2011-07" db="EMBL/GenBank/DDBJ databases">
        <title>Divergent evolution of antigenic variation in African trypanosomes.</title>
        <authorList>
            <person name="Jackson A.P."/>
            <person name="Berry A."/>
            <person name="Allison H.C."/>
            <person name="Burton P."/>
            <person name="Anderson J."/>
            <person name="Aslett M."/>
            <person name="Brown R."/>
            <person name="Corton N."/>
            <person name="Harris D."/>
            <person name="Hauser H."/>
            <person name="Gamble J."/>
            <person name="Gilderthorp R."/>
            <person name="McQuillan J."/>
            <person name="Quail M.A."/>
            <person name="Sanders M."/>
            <person name="Van Tonder A."/>
            <person name="Ginger M.L."/>
            <person name="Donelson J.E."/>
            <person name="Field M.C."/>
            <person name="Barry J.D."/>
            <person name="Berriman M."/>
            <person name="Hertz-Fowler C."/>
        </authorList>
    </citation>
    <scope>NUCLEOTIDE SEQUENCE [LARGE SCALE GENOMIC DNA]</scope>
    <source>
        <strain evidence="4">IL3000</strain>
    </source>
</reference>
<organism evidence="3 4">
    <name type="scientific">Trypanosoma congolense (strain IL3000)</name>
    <dbReference type="NCBI Taxonomy" id="1068625"/>
    <lineage>
        <taxon>Eukaryota</taxon>
        <taxon>Discoba</taxon>
        <taxon>Euglenozoa</taxon>
        <taxon>Kinetoplastea</taxon>
        <taxon>Metakinetoplastina</taxon>
        <taxon>Trypanosomatida</taxon>
        <taxon>Trypanosomatidae</taxon>
        <taxon>Trypanosoma</taxon>
        <taxon>Nannomonas</taxon>
    </lineage>
</organism>
<sequence>MSARPSLDRNEGEEIGAVPVRRVAVYPLDFQDATGDTSITPQQQQYLKKNIKIDPERQQLCQQHFYTGEVICGENDGRSILPHGKGMLLWVLYATALESSDAAPGPSVGLPYDLLVREFGEVSTLRGAVLLSLSVYSGTFRRGKRYGTGELAVYPKNLRVGCGWEDNKPVLDRAQCVMYCSSAAQSAATHDSTAANAGSPNAKKSISFGSLLSSAMSNTGKATSALTADQHYLGTLSMTIQGVKWQSFRLDGLAWSQYANFTPDGVGEMWYAGGTRYCGQWMSGQQHGFGVEFEQNNHNCAVYVGSFNQHQRCGAGTLHNCRTGVVVSGTWNAGSLANAADVVLPSWPFTMHGAQWKNISDWTFDKASLALSDTSLNGTWEPLFTTLDEVLTTSLGGDHEDTGVPERESQCEEETVVDDETEGGEWGQASMELLKSFMQLAELKAALMLFQRCFYFLYKPCVSGCRAVDGEMRPSAEKGKPRKDDTDLSPGPTGGSSEMITKLRKLGQKDQRTAMLGECGRYWNSPSWCQEMRLMSGGTLHEENAGCTSTYSCIHTTHVAEALAKRLPPEALFKWAVRDLAALVSSVRLRLLSRIASHPAVSTAAGSRRVLAGCWDAVYSLIAPVMHDLATAVELKASSATSVALQRCINLSPNDFVTASSASSPLSDEEKVIMQCGGAVASPFLHWHRCTEQTSNGPLIQFGSYGNRGKAFNREMVTVYATPSNLLAVFATLHRRADYLFPRSALQRERWLSCCIAATFTRMAGVHPYMALSPPAVLRVLAALAADVNPGYPFSIGDSFGVDGKLEECSFANADSNCNNNSALTQVMALLLASYDSVERLQYTYPTIRYVPPPTDTETGNPSNVVYPLDEFAVRARFVLLGAATDAVQCGHPWLECLSNRCAQTGAINIGNVCHCGLGEDIAPRVVTNDTSPSGGVALMRQGIECALRLPVCVMQDKLNEWQAQLDVCGTEHHRTTEGGTSHDTKKAQIPFLSSEVLSWVMKCVESVLELPNLYGMGKPAAASRMTSVQRSFESSVQSPRDTDGMGHRITAMAVVDECLNETTRSGASSSNGTPALSYHWKLFLPHSRPFAVGTADIHRSTVAVDLFDTQSSGAQPEGLITAAEVIHFTLMHRLLADVGIGLKLHVRFCYDNEEDTLFQWGPAGQTNACAADRDNHSLLSSHSLLDCASEEPTAAPATATCVGREATLSLQLSPDFSGSLLWEALETAWTSVVTAVKVGAKDAQSRSLPLMESQKVSDVCQGAAEVCP</sequence>
<dbReference type="Proteomes" id="UP000000702">
    <property type="component" value="Unassembled WGS sequence"/>
</dbReference>
<dbReference type="PANTHER" id="PTHR23084:SF263">
    <property type="entry name" value="MORN REPEAT-CONTAINING PROTEIN 1"/>
    <property type="match status" value="1"/>
</dbReference>
<dbReference type="VEuPathDB" id="TriTrypDB:TcIL3000_0_50620"/>
<dbReference type="EMBL" id="CAEQ01001519">
    <property type="protein sequence ID" value="CCD14449.1"/>
    <property type="molecule type" value="Genomic_DNA"/>
</dbReference>
<dbReference type="AlphaFoldDB" id="F9WB20"/>
<dbReference type="SMART" id="SM00698">
    <property type="entry name" value="MORN"/>
    <property type="match status" value="3"/>
</dbReference>
<feature type="region of interest" description="Disordered" evidence="2">
    <location>
        <begin position="395"/>
        <end position="423"/>
    </location>
</feature>
<name>F9WB20_TRYCI</name>
<dbReference type="Gene3D" id="2.20.110.10">
    <property type="entry name" value="Histone H3 K4-specific methyltransferase SET7/9 N-terminal domain"/>
    <property type="match status" value="1"/>
</dbReference>
<protein>
    <submittedName>
        <fullName evidence="3">WGS project CAEQ00000000 data, annotated contig 2050</fullName>
    </submittedName>
</protein>
<feature type="compositionally biased region" description="Acidic residues" evidence="2">
    <location>
        <begin position="411"/>
        <end position="423"/>
    </location>
</feature>
<dbReference type="SUPFAM" id="SSF82185">
    <property type="entry name" value="Histone H3 K4-specific methyltransferase SET7/9 N-terminal domain"/>
    <property type="match status" value="1"/>
</dbReference>
<dbReference type="OMA" id="RCFYFLY"/>